<gene>
    <name evidence="2" type="ORF">EUB48_19595</name>
</gene>
<dbReference type="EMBL" id="CP035503">
    <property type="protein sequence ID" value="QDL39269.1"/>
    <property type="molecule type" value="Genomic_DNA"/>
</dbReference>
<dbReference type="Pfam" id="PF11306">
    <property type="entry name" value="DUF3108"/>
    <property type="match status" value="1"/>
</dbReference>
<protein>
    <submittedName>
        <fullName evidence="2">DUF3108 domain-containing protein</fullName>
    </submittedName>
</protein>
<evidence type="ECO:0000313" key="2">
    <source>
        <dbReference type="EMBL" id="QDL39269.1"/>
    </source>
</evidence>
<dbReference type="RefSeq" id="WP_142820756.1">
    <property type="nucleotide sequence ID" value="NZ_CP035503.1"/>
</dbReference>
<name>A0A515DFV8_9BURK</name>
<feature type="region of interest" description="Disordered" evidence="1">
    <location>
        <begin position="57"/>
        <end position="126"/>
    </location>
</feature>
<proteinExistence type="predicted"/>
<feature type="compositionally biased region" description="Low complexity" evidence="1">
    <location>
        <begin position="57"/>
        <end position="84"/>
    </location>
</feature>
<dbReference type="KEGG" id="rhf:EUB48_19595"/>
<accession>A0A515DFV8</accession>
<dbReference type="InterPro" id="IPR021457">
    <property type="entry name" value="DUF3108"/>
</dbReference>
<feature type="region of interest" description="Disordered" evidence="1">
    <location>
        <begin position="139"/>
        <end position="163"/>
    </location>
</feature>
<dbReference type="OrthoDB" id="8526020at2"/>
<feature type="compositionally biased region" description="Low complexity" evidence="1">
    <location>
        <begin position="145"/>
        <end position="163"/>
    </location>
</feature>
<evidence type="ECO:0000313" key="3">
    <source>
        <dbReference type="Proteomes" id="UP000316798"/>
    </source>
</evidence>
<sequence>MRPARSTRILPLLALTAAVLLAHFALLQAAPRTMSPQEPALARPFSTRAIETPPAALTPAAEPAPAPETASTAAAPAMAAAAPPSRRGARGVTPGRASSERPVQGSGDFSKFKRNTAKPHTESSHTAIYSVASTEPPALTSPVGAPLDATPAATTTITAPPATPAHSAHAAAFKVPASARLHYDVRAEARGLALDAQGELLWRHDDGAYEARLDLTLPLLGTRSQTSVGRITPEGLAPTRFSDKVRSELAAHFERAPGGVSGKIIFSANTPEAPLLAGAQDRLSVFLQLGAMLAGAPDQYPSGTTISLQIVGPRDADTWLFTVGDTEQLRLPIGELGAVKLTRNPRHEFDSKVEMWLAPSMGYLPVRIRLTQANGDRFDQRLRASDSP</sequence>
<organism evidence="2 3">
    <name type="scientific">Rhodoferax sediminis</name>
    <dbReference type="NCBI Taxonomy" id="2509614"/>
    <lineage>
        <taxon>Bacteria</taxon>
        <taxon>Pseudomonadati</taxon>
        <taxon>Pseudomonadota</taxon>
        <taxon>Betaproteobacteria</taxon>
        <taxon>Burkholderiales</taxon>
        <taxon>Comamonadaceae</taxon>
        <taxon>Rhodoferax</taxon>
    </lineage>
</organism>
<dbReference type="AlphaFoldDB" id="A0A515DFV8"/>
<keyword evidence="3" id="KW-1185">Reference proteome</keyword>
<evidence type="ECO:0000256" key="1">
    <source>
        <dbReference type="SAM" id="MobiDB-lite"/>
    </source>
</evidence>
<reference evidence="2 3" key="1">
    <citation type="submission" date="2019-01" db="EMBL/GenBank/DDBJ databases">
        <title>Genomic insights into a novel species Rhodoferax sp.</title>
        <authorList>
            <person name="Jin L."/>
        </authorList>
    </citation>
    <scope>NUCLEOTIDE SEQUENCE [LARGE SCALE GENOMIC DNA]</scope>
    <source>
        <strain evidence="2 3">CHu59-6-5</strain>
    </source>
</reference>
<dbReference type="Proteomes" id="UP000316798">
    <property type="component" value="Chromosome"/>
</dbReference>